<dbReference type="EMBL" id="BPFZ01000002">
    <property type="protein sequence ID" value="GIU66219.1"/>
    <property type="molecule type" value="Genomic_DNA"/>
</dbReference>
<protein>
    <recommendedName>
        <fullName evidence="3">Flagellin C-terminal domain-containing protein</fullName>
    </recommendedName>
</protein>
<evidence type="ECO:0008006" key="3">
    <source>
        <dbReference type="Google" id="ProtNLM"/>
    </source>
</evidence>
<comment type="caution">
    <text evidence="1">The sequence shown here is derived from an EMBL/GenBank/DDBJ whole genome shotgun (WGS) entry which is preliminary data.</text>
</comment>
<dbReference type="Gene3D" id="1.20.1330.10">
    <property type="entry name" value="f41 fragment of flagellin, N-terminal domain"/>
    <property type="match status" value="1"/>
</dbReference>
<organism evidence="1 2">
    <name type="scientific">Candidatus Phycosocius spiralis</name>
    <dbReference type="NCBI Taxonomy" id="2815099"/>
    <lineage>
        <taxon>Bacteria</taxon>
        <taxon>Pseudomonadati</taxon>
        <taxon>Pseudomonadota</taxon>
        <taxon>Alphaproteobacteria</taxon>
        <taxon>Caulobacterales</taxon>
        <taxon>Caulobacterales incertae sedis</taxon>
        <taxon>Candidatus Phycosocius</taxon>
    </lineage>
</organism>
<evidence type="ECO:0000313" key="1">
    <source>
        <dbReference type="EMBL" id="GIU66219.1"/>
    </source>
</evidence>
<keyword evidence="2" id="KW-1185">Reference proteome</keyword>
<reference evidence="1" key="1">
    <citation type="submission" date="2021-05" db="EMBL/GenBank/DDBJ databases">
        <authorList>
            <person name="Tanabe Y."/>
        </authorList>
    </citation>
    <scope>NUCLEOTIDE SEQUENCE</scope>
    <source>
        <strain evidence="1">BOTRYCO-1</strain>
    </source>
</reference>
<name>A0ABQ4PTI9_9PROT</name>
<sequence length="307" mass="33072">MTRVATYNQYVGSAAGMATGQANMAKAQQQTSTQKVSNDLQGFGIEAGRLLSAKTYAERLDTRAEILKGLNARAEIESSALEAAQAAVKKVREGLTQAFALQSGVGLKATLEQALSVIITSANIKYNGESIFGGEQGFNDPLVPASLDTLAAQPNTDAYWLDTGRNRTVMIEDNRAIELSANAKELFRPFVDFIRSIRVWENANAPLSGKLTTDQQTYVQNLLPIIASVEKGLIDKSATAGITAKQLEVAADTNDDRRDTLLATIGGQENVNLAEVATRLAAAQTQYRASAEVFAQVKDLNLLLYLR</sequence>
<accession>A0ABQ4PTI9</accession>
<proteinExistence type="predicted"/>
<reference evidence="1" key="2">
    <citation type="journal article" date="2023" name="ISME Commun">
        <title>Characterization of a bloom-associated alphaproteobacterial lineage, 'Candidatus Phycosocius': insights into freshwater algal-bacterial interactions.</title>
        <authorList>
            <person name="Tanabe Y."/>
            <person name="Yamaguchi H."/>
            <person name="Yoshida M."/>
            <person name="Kai A."/>
            <person name="Okazaki Y."/>
        </authorList>
    </citation>
    <scope>NUCLEOTIDE SEQUENCE</scope>
    <source>
        <strain evidence="1">BOTRYCO-1</strain>
    </source>
</reference>
<evidence type="ECO:0000313" key="2">
    <source>
        <dbReference type="Proteomes" id="UP001161064"/>
    </source>
</evidence>
<dbReference type="SUPFAM" id="SSF64518">
    <property type="entry name" value="Phase 1 flagellin"/>
    <property type="match status" value="1"/>
</dbReference>
<dbReference type="RefSeq" id="WP_284358706.1">
    <property type="nucleotide sequence ID" value="NZ_BPFZ01000002.1"/>
</dbReference>
<gene>
    <name evidence="1" type="ORF">PsB1_0373</name>
</gene>
<dbReference type="Proteomes" id="UP001161064">
    <property type="component" value="Unassembled WGS sequence"/>
</dbReference>